<evidence type="ECO:0000256" key="2">
    <source>
        <dbReference type="ARBA" id="ARBA00012093"/>
    </source>
</evidence>
<dbReference type="CDD" id="cd01562">
    <property type="entry name" value="Thr-dehyd"/>
    <property type="match status" value="1"/>
</dbReference>
<dbReference type="GO" id="GO:0004794">
    <property type="term" value="F:threonine deaminase activity"/>
    <property type="evidence" value="ECO:0007669"/>
    <property type="project" value="TreeGrafter"/>
</dbReference>
<comment type="catalytic activity">
    <reaction evidence="7">
        <text>L-serine = pyruvate + NH4(+)</text>
        <dbReference type="Rhea" id="RHEA:19169"/>
        <dbReference type="ChEBI" id="CHEBI:15361"/>
        <dbReference type="ChEBI" id="CHEBI:28938"/>
        <dbReference type="ChEBI" id="CHEBI:33384"/>
        <dbReference type="EC" id="4.3.1.17"/>
    </reaction>
</comment>
<dbReference type="Pfam" id="PF00291">
    <property type="entry name" value="PALP"/>
    <property type="match status" value="1"/>
</dbReference>
<protein>
    <recommendedName>
        <fullName evidence="2">L-serine ammonia-lyase</fullName>
        <ecNumber evidence="2">4.3.1.17</ecNumber>
    </recommendedName>
    <alternativeName>
        <fullName evidence="5">L-serine deaminase</fullName>
    </alternativeName>
    <alternativeName>
        <fullName evidence="6">L-threonine dehydratase</fullName>
    </alternativeName>
</protein>
<dbReference type="GO" id="GO:0009097">
    <property type="term" value="P:isoleucine biosynthetic process"/>
    <property type="evidence" value="ECO:0007669"/>
    <property type="project" value="TreeGrafter"/>
</dbReference>
<dbReference type="STRING" id="51511.ENSCSAVP00000006095"/>
<dbReference type="PANTHER" id="PTHR48078">
    <property type="entry name" value="THREONINE DEHYDRATASE, MITOCHONDRIAL-RELATED"/>
    <property type="match status" value="1"/>
</dbReference>
<evidence type="ECO:0000313" key="10">
    <source>
        <dbReference type="Proteomes" id="UP000007875"/>
    </source>
</evidence>
<dbReference type="GO" id="GO:0003941">
    <property type="term" value="F:L-serine ammonia-lyase activity"/>
    <property type="evidence" value="ECO:0007669"/>
    <property type="project" value="UniProtKB-EC"/>
</dbReference>
<keyword evidence="10" id="KW-1185">Reference proteome</keyword>
<reference evidence="10" key="1">
    <citation type="submission" date="2003-08" db="EMBL/GenBank/DDBJ databases">
        <authorList>
            <person name="Birren B."/>
            <person name="Nusbaum C."/>
            <person name="Abebe A."/>
            <person name="Abouelleil A."/>
            <person name="Adekoya E."/>
            <person name="Ait-zahra M."/>
            <person name="Allen N."/>
            <person name="Allen T."/>
            <person name="An P."/>
            <person name="Anderson M."/>
            <person name="Anderson S."/>
            <person name="Arachchi H."/>
            <person name="Armbruster J."/>
            <person name="Bachantsang P."/>
            <person name="Baldwin J."/>
            <person name="Barry A."/>
            <person name="Bayul T."/>
            <person name="Blitshsteyn B."/>
            <person name="Bloom T."/>
            <person name="Blye J."/>
            <person name="Boguslavskiy L."/>
            <person name="Borowsky M."/>
            <person name="Boukhgalter B."/>
            <person name="Brunache A."/>
            <person name="Butler J."/>
            <person name="Calixte N."/>
            <person name="Calvo S."/>
            <person name="Camarata J."/>
            <person name="Campo K."/>
            <person name="Chang J."/>
            <person name="Cheshatsang Y."/>
            <person name="Citroen M."/>
            <person name="Collymore A."/>
            <person name="Considine T."/>
            <person name="Cook A."/>
            <person name="Cooke P."/>
            <person name="Corum B."/>
            <person name="Cuomo C."/>
            <person name="David R."/>
            <person name="Dawoe T."/>
            <person name="Degray S."/>
            <person name="Dodge S."/>
            <person name="Dooley K."/>
            <person name="Dorje P."/>
            <person name="Dorjee K."/>
            <person name="Dorris L."/>
            <person name="Duffey N."/>
            <person name="Dupes A."/>
            <person name="Elkins T."/>
            <person name="Engels R."/>
            <person name="Erickson J."/>
            <person name="Farina A."/>
            <person name="Faro S."/>
            <person name="Ferreira P."/>
            <person name="Fischer H."/>
            <person name="Fitzgerald M."/>
            <person name="Foley K."/>
            <person name="Gage D."/>
            <person name="Galagan J."/>
            <person name="Gearin G."/>
            <person name="Gnerre S."/>
            <person name="Gnirke A."/>
            <person name="Goyette A."/>
            <person name="Graham J."/>
            <person name="Grandbois E."/>
            <person name="Gyaltsen K."/>
            <person name="Hafez N."/>
            <person name="Hagopian D."/>
            <person name="Hagos B."/>
            <person name="Hall J."/>
            <person name="Hatcher B."/>
            <person name="Heller A."/>
            <person name="Higgins H."/>
            <person name="Honan T."/>
            <person name="Horn A."/>
            <person name="Houde N."/>
            <person name="Hughes L."/>
            <person name="Hulme W."/>
            <person name="Husby E."/>
            <person name="Iliev I."/>
            <person name="Jaffe D."/>
            <person name="Jones C."/>
            <person name="Kamal M."/>
            <person name="Kamat A."/>
            <person name="Kamvysselis M."/>
            <person name="Karlsson E."/>
            <person name="Kells C."/>
            <person name="Kieu A."/>
            <person name="Kisner P."/>
            <person name="Kodira C."/>
            <person name="Kulbokas E."/>
            <person name="Labutti K."/>
            <person name="Lama D."/>
            <person name="Landers T."/>
            <person name="Leger J."/>
            <person name="Levine S."/>
            <person name="Lewis D."/>
            <person name="Lewis T."/>
            <person name="Lindblad-toh K."/>
            <person name="Liu X."/>
            <person name="Lokyitsang T."/>
            <person name="Lokyitsang Y."/>
            <person name="Lucien O."/>
            <person name="Lui A."/>
            <person name="Ma L.J."/>
            <person name="Mabbitt R."/>
            <person name="Macdonald J."/>
            <person name="Maclean C."/>
            <person name="Major J."/>
            <person name="Manning J."/>
            <person name="Marabella R."/>
            <person name="Maru K."/>
            <person name="Matthews C."/>
            <person name="Mauceli E."/>
            <person name="Mccarthy M."/>
            <person name="Mcdonough S."/>
            <person name="Mcghee T."/>
            <person name="Meldrim J."/>
            <person name="Meneus L."/>
            <person name="Mesirov J."/>
            <person name="Mihalev A."/>
            <person name="Mihova T."/>
            <person name="Mikkelsen T."/>
            <person name="Mlenga V."/>
            <person name="Moru K."/>
            <person name="Mozes J."/>
            <person name="Mulrain L."/>
            <person name="Munson G."/>
            <person name="Naylor J."/>
            <person name="Newes C."/>
            <person name="Nguyen C."/>
            <person name="Nguyen N."/>
            <person name="Nguyen T."/>
            <person name="Nicol R."/>
            <person name="Nielsen C."/>
            <person name="Nizzari M."/>
            <person name="Norbu C."/>
            <person name="Norbu N."/>
            <person name="O'donnell P."/>
            <person name="Okoawo O."/>
            <person name="O'leary S."/>
            <person name="Omotosho B."/>
            <person name="O'neill K."/>
            <person name="Osman S."/>
            <person name="Parker S."/>
            <person name="Perrin D."/>
            <person name="Phunkhang P."/>
            <person name="Piqani B."/>
            <person name="Purcell S."/>
            <person name="Rachupka T."/>
            <person name="Ramasamy U."/>
            <person name="Rameau R."/>
            <person name="Ray V."/>
            <person name="Raymond C."/>
            <person name="Retta R."/>
            <person name="Richardson S."/>
            <person name="Rise C."/>
            <person name="Rodriguez J."/>
            <person name="Rogers J."/>
            <person name="Rogov P."/>
            <person name="Rutman M."/>
            <person name="Schupbach R."/>
            <person name="Seaman C."/>
            <person name="Settipalli S."/>
            <person name="Sharpe T."/>
            <person name="Sheridan J."/>
            <person name="Sherpa N."/>
            <person name="Shi J."/>
            <person name="Smirnov S."/>
            <person name="Smith C."/>
            <person name="Sougnez C."/>
            <person name="Spencer B."/>
            <person name="Stalker J."/>
            <person name="Stange-thomann N."/>
            <person name="Stavropoulos S."/>
            <person name="Stetson K."/>
            <person name="Stone C."/>
            <person name="Stone S."/>
            <person name="Stubbs M."/>
            <person name="Talamas J."/>
            <person name="Tchuinga P."/>
            <person name="Tenzing P."/>
            <person name="Tesfaye S."/>
            <person name="Theodore J."/>
            <person name="Thoulutsang Y."/>
            <person name="Topham K."/>
            <person name="Towey S."/>
            <person name="Tsamla T."/>
            <person name="Tsomo N."/>
            <person name="Vallee D."/>
            <person name="Vassiliev H."/>
            <person name="Venkataraman V."/>
            <person name="Vinson J."/>
            <person name="Vo A."/>
            <person name="Wade C."/>
            <person name="Wang S."/>
            <person name="Wangchuk T."/>
            <person name="Wangdi T."/>
            <person name="Whittaker C."/>
            <person name="Wilkinson J."/>
            <person name="Wu Y."/>
            <person name="Wyman D."/>
            <person name="Yadav S."/>
            <person name="Yang S."/>
            <person name="Yang X."/>
            <person name="Yeager S."/>
            <person name="Yee E."/>
            <person name="Young G."/>
            <person name="Zainoun J."/>
            <person name="Zembeck L."/>
            <person name="Zimmer A."/>
            <person name="Zody M."/>
            <person name="Lander E."/>
        </authorList>
    </citation>
    <scope>NUCLEOTIDE SEQUENCE [LARGE SCALE GENOMIC DNA]</scope>
</reference>
<dbReference type="InterPro" id="IPR000634">
    <property type="entry name" value="Ser/Thr_deHydtase_PyrdxlP-BS"/>
</dbReference>
<reference evidence="9" key="3">
    <citation type="submission" date="2025-09" db="UniProtKB">
        <authorList>
            <consortium name="Ensembl"/>
        </authorList>
    </citation>
    <scope>IDENTIFICATION</scope>
</reference>
<dbReference type="InterPro" id="IPR050147">
    <property type="entry name" value="Ser/Thr_Dehydratase"/>
</dbReference>
<name>H2YL93_CIOSA</name>
<dbReference type="PROSITE" id="PS00165">
    <property type="entry name" value="DEHYDRATASE_SER_THR"/>
    <property type="match status" value="1"/>
</dbReference>
<dbReference type="PANTHER" id="PTHR48078:SF6">
    <property type="entry name" value="L-THREONINE DEHYDRATASE CATABOLIC TDCB"/>
    <property type="match status" value="1"/>
</dbReference>
<evidence type="ECO:0000256" key="6">
    <source>
        <dbReference type="ARBA" id="ARBA00042605"/>
    </source>
</evidence>
<dbReference type="OMA" id="DTHNLAE"/>
<keyword evidence="3" id="KW-0663">Pyridoxal phosphate</keyword>
<dbReference type="GO" id="GO:0006565">
    <property type="term" value="P:L-serine catabolic process"/>
    <property type="evidence" value="ECO:0007669"/>
    <property type="project" value="TreeGrafter"/>
</dbReference>
<dbReference type="EC" id="4.3.1.17" evidence="2"/>
<sequence>MDDQKDAIAVENLGGIIKKAHERIKKYVLHTPLIHSPYISMKTDCNVYLKMESEQITGSFKARGAFHKILSLGESNAEFVTASTGNHGMAFALACQTLQRKGTVFVPTNASTAKQDRMKLYGVAMQQYGSDCVDTEKRAREFAAKTGSTYISPYADVGVIAGQGTIGIELLGDLPNLDVVFVTVGGGGLISGIGAYLKTQGKFEVIGCLPANSPVMFESVKAGRIIEMESFDTLSDASAGGVEPGSPTFPLCQKVVDRWVTVSEQEISDAMYLMLCRHNKVVEGSAGVAVASFLKLQDEYKGKNVAILICGSNISMDTLKYVIKQH</sequence>
<evidence type="ECO:0000256" key="3">
    <source>
        <dbReference type="ARBA" id="ARBA00022898"/>
    </source>
</evidence>
<dbReference type="Gene3D" id="3.40.50.1100">
    <property type="match status" value="2"/>
</dbReference>
<evidence type="ECO:0000256" key="5">
    <source>
        <dbReference type="ARBA" id="ARBA00041766"/>
    </source>
</evidence>
<dbReference type="GeneTree" id="ENSGT00600000084626"/>
<evidence type="ECO:0000313" key="9">
    <source>
        <dbReference type="Ensembl" id="ENSCSAVP00000006095.1"/>
    </source>
</evidence>
<dbReference type="InterPro" id="IPR036052">
    <property type="entry name" value="TrpB-like_PALP_sf"/>
</dbReference>
<feature type="domain" description="Tryptophan synthase beta chain-like PALP" evidence="8">
    <location>
        <begin position="27"/>
        <end position="311"/>
    </location>
</feature>
<evidence type="ECO:0000256" key="4">
    <source>
        <dbReference type="ARBA" id="ARBA00023239"/>
    </source>
</evidence>
<dbReference type="eggNOG" id="KOG1251">
    <property type="taxonomic scope" value="Eukaryota"/>
</dbReference>
<dbReference type="Ensembl" id="ENSCSAVT00000006172.1">
    <property type="protein sequence ID" value="ENSCSAVP00000006095.1"/>
    <property type="gene ID" value="ENSCSAVG00000003637.1"/>
</dbReference>
<dbReference type="Proteomes" id="UP000007875">
    <property type="component" value="Unassembled WGS sequence"/>
</dbReference>
<dbReference type="InParanoid" id="H2YL93"/>
<evidence type="ECO:0000256" key="7">
    <source>
        <dbReference type="ARBA" id="ARBA00049406"/>
    </source>
</evidence>
<keyword evidence="4" id="KW-0456">Lyase</keyword>
<accession>H2YL93</accession>
<dbReference type="AlphaFoldDB" id="H2YL93"/>
<dbReference type="GO" id="GO:0006567">
    <property type="term" value="P:L-threonine catabolic process"/>
    <property type="evidence" value="ECO:0007669"/>
    <property type="project" value="TreeGrafter"/>
</dbReference>
<evidence type="ECO:0000256" key="1">
    <source>
        <dbReference type="ARBA" id="ARBA00001933"/>
    </source>
</evidence>
<dbReference type="HOGENOM" id="CLU_021152_4_2_1"/>
<dbReference type="NCBIfam" id="NF005292">
    <property type="entry name" value="PRK06815.1"/>
    <property type="match status" value="1"/>
</dbReference>
<reference evidence="9" key="2">
    <citation type="submission" date="2025-08" db="UniProtKB">
        <authorList>
            <consortium name="Ensembl"/>
        </authorList>
    </citation>
    <scope>IDENTIFICATION</scope>
</reference>
<dbReference type="GO" id="GO:0030170">
    <property type="term" value="F:pyridoxal phosphate binding"/>
    <property type="evidence" value="ECO:0007669"/>
    <property type="project" value="InterPro"/>
</dbReference>
<evidence type="ECO:0000259" key="8">
    <source>
        <dbReference type="Pfam" id="PF00291"/>
    </source>
</evidence>
<dbReference type="SUPFAM" id="SSF53686">
    <property type="entry name" value="Tryptophan synthase beta subunit-like PLP-dependent enzymes"/>
    <property type="match status" value="1"/>
</dbReference>
<proteinExistence type="predicted"/>
<comment type="cofactor">
    <cofactor evidence="1">
        <name>pyridoxal 5'-phosphate</name>
        <dbReference type="ChEBI" id="CHEBI:597326"/>
    </cofactor>
</comment>
<organism evidence="9 10">
    <name type="scientific">Ciona savignyi</name>
    <name type="common">Pacific transparent sea squirt</name>
    <dbReference type="NCBI Taxonomy" id="51511"/>
    <lineage>
        <taxon>Eukaryota</taxon>
        <taxon>Metazoa</taxon>
        <taxon>Chordata</taxon>
        <taxon>Tunicata</taxon>
        <taxon>Ascidiacea</taxon>
        <taxon>Phlebobranchia</taxon>
        <taxon>Cionidae</taxon>
        <taxon>Ciona</taxon>
    </lineage>
</organism>
<dbReference type="InterPro" id="IPR001926">
    <property type="entry name" value="TrpB-like_PALP"/>
</dbReference>